<gene>
    <name evidence="5" type="primary">recX</name>
    <name evidence="9" type="ORF">RGQ13_15060</name>
</gene>
<dbReference type="PANTHER" id="PTHR33602">
    <property type="entry name" value="REGULATORY PROTEIN RECX FAMILY PROTEIN"/>
    <property type="match status" value="1"/>
</dbReference>
<dbReference type="Gene3D" id="1.10.10.10">
    <property type="entry name" value="Winged helix-like DNA-binding domain superfamily/Winged helix DNA-binding domain"/>
    <property type="match status" value="3"/>
</dbReference>
<keyword evidence="4 5" id="KW-0963">Cytoplasm</keyword>
<evidence type="ECO:0000256" key="4">
    <source>
        <dbReference type="ARBA" id="ARBA00022490"/>
    </source>
</evidence>
<evidence type="ECO:0000313" key="10">
    <source>
        <dbReference type="Proteomes" id="UP001258994"/>
    </source>
</evidence>
<protein>
    <recommendedName>
        <fullName evidence="3 5">Regulatory protein RecX</fullName>
    </recommendedName>
</protein>
<accession>A0ABY9TRI8</accession>
<dbReference type="HAMAP" id="MF_01114">
    <property type="entry name" value="RecX"/>
    <property type="match status" value="1"/>
</dbReference>
<feature type="domain" description="RecX third three-helical" evidence="7">
    <location>
        <begin position="102"/>
        <end position="143"/>
    </location>
</feature>
<feature type="domain" description="RecX second three-helical" evidence="6">
    <location>
        <begin position="52"/>
        <end position="90"/>
    </location>
</feature>
<evidence type="ECO:0000256" key="5">
    <source>
        <dbReference type="HAMAP-Rule" id="MF_01114"/>
    </source>
</evidence>
<evidence type="ECO:0000259" key="7">
    <source>
        <dbReference type="Pfam" id="PF21981"/>
    </source>
</evidence>
<dbReference type="InterPro" id="IPR053924">
    <property type="entry name" value="RecX_HTH_2nd"/>
</dbReference>
<dbReference type="Pfam" id="PF21982">
    <property type="entry name" value="RecX_HTH1"/>
    <property type="match status" value="1"/>
</dbReference>
<dbReference type="InterPro" id="IPR053925">
    <property type="entry name" value="RecX_HTH_3rd"/>
</dbReference>
<sequence length="146" mass="17176">MIKKDVKKAAYSLLARREHSQKELMQKLLLREFNSDDIQIVLDALSEQDIQSDLRFGESMYRLRVAKGYGWIYIAAELKQKGLTSDIIAAVYTSQQVDWFLQAEKAYQKRFPDPKISDQKDKAKRVRFLQYRGYSFEQINTVMNLN</sequence>
<dbReference type="PANTHER" id="PTHR33602:SF1">
    <property type="entry name" value="REGULATORY PROTEIN RECX FAMILY PROTEIN"/>
    <property type="match status" value="1"/>
</dbReference>
<comment type="subcellular location">
    <subcellularLocation>
        <location evidence="1 5">Cytoplasm</location>
    </subcellularLocation>
</comment>
<evidence type="ECO:0000313" key="9">
    <source>
        <dbReference type="EMBL" id="WNC71431.1"/>
    </source>
</evidence>
<feature type="domain" description="RecX first three-helical" evidence="8">
    <location>
        <begin position="8"/>
        <end position="43"/>
    </location>
</feature>
<reference evidence="10" key="1">
    <citation type="submission" date="2023-09" db="EMBL/GenBank/DDBJ databases">
        <authorList>
            <person name="Li S."/>
            <person name="Li X."/>
            <person name="Zhang C."/>
            <person name="Zhao Z."/>
        </authorList>
    </citation>
    <scope>NUCLEOTIDE SEQUENCE [LARGE SCALE GENOMIC DNA]</scope>
    <source>
        <strain evidence="10">SQ149</strain>
    </source>
</reference>
<evidence type="ECO:0000256" key="3">
    <source>
        <dbReference type="ARBA" id="ARBA00018111"/>
    </source>
</evidence>
<dbReference type="InterPro" id="IPR053926">
    <property type="entry name" value="RecX_HTH_1st"/>
</dbReference>
<proteinExistence type="inferred from homology"/>
<organism evidence="9 10">
    <name type="scientific">Thalassotalea psychrophila</name>
    <dbReference type="NCBI Taxonomy" id="3065647"/>
    <lineage>
        <taxon>Bacteria</taxon>
        <taxon>Pseudomonadati</taxon>
        <taxon>Pseudomonadota</taxon>
        <taxon>Gammaproteobacteria</taxon>
        <taxon>Alteromonadales</taxon>
        <taxon>Colwelliaceae</taxon>
        <taxon>Thalassotalea</taxon>
    </lineage>
</organism>
<dbReference type="Proteomes" id="UP001258994">
    <property type="component" value="Chromosome"/>
</dbReference>
<dbReference type="InterPro" id="IPR036388">
    <property type="entry name" value="WH-like_DNA-bd_sf"/>
</dbReference>
<comment type="function">
    <text evidence="5">Modulates RecA activity.</text>
</comment>
<dbReference type="RefSeq" id="WP_348390565.1">
    <property type="nucleotide sequence ID" value="NZ_CP134145.1"/>
</dbReference>
<evidence type="ECO:0000259" key="8">
    <source>
        <dbReference type="Pfam" id="PF21982"/>
    </source>
</evidence>
<name>A0ABY9TRI8_9GAMM</name>
<dbReference type="EMBL" id="CP134145">
    <property type="protein sequence ID" value="WNC71431.1"/>
    <property type="molecule type" value="Genomic_DNA"/>
</dbReference>
<evidence type="ECO:0000256" key="2">
    <source>
        <dbReference type="ARBA" id="ARBA00009695"/>
    </source>
</evidence>
<evidence type="ECO:0000256" key="1">
    <source>
        <dbReference type="ARBA" id="ARBA00004496"/>
    </source>
</evidence>
<dbReference type="Pfam" id="PF21981">
    <property type="entry name" value="RecX_HTH3"/>
    <property type="match status" value="1"/>
</dbReference>
<dbReference type="Pfam" id="PF02631">
    <property type="entry name" value="RecX_HTH2"/>
    <property type="match status" value="1"/>
</dbReference>
<dbReference type="InterPro" id="IPR003783">
    <property type="entry name" value="Regulatory_RecX"/>
</dbReference>
<evidence type="ECO:0000259" key="6">
    <source>
        <dbReference type="Pfam" id="PF02631"/>
    </source>
</evidence>
<comment type="similarity">
    <text evidence="2 5">Belongs to the RecX family.</text>
</comment>
<keyword evidence="10" id="KW-1185">Reference proteome</keyword>